<gene>
    <name evidence="1" type="ORF">BQ9231_00525</name>
</gene>
<proteinExistence type="predicted"/>
<reference evidence="1" key="1">
    <citation type="submission" date="2017-08" db="EMBL/GenBank/DDBJ databases">
        <authorList>
            <person name="de Groot N.N."/>
        </authorList>
    </citation>
    <scope>NUCLEOTIDE SEQUENCE</scope>
</reference>
<name>A0A285PXK6_9VIRU</name>
<evidence type="ECO:0000313" key="2">
    <source>
        <dbReference type="Proteomes" id="UP000274850"/>
    </source>
</evidence>
<accession>A0A285PXK6</accession>
<organism evidence="1">
    <name type="scientific">Cedratvirus lausannensis</name>
    <dbReference type="NCBI Taxonomy" id="2023205"/>
    <lineage>
        <taxon>Viruses</taxon>
        <taxon>Pithoviruses</taxon>
        <taxon>Orthocedratvirinae</taxon>
        <taxon>Alphacedratvirus</taxon>
        <taxon>Alphacedratvirus francolausannense</taxon>
    </lineage>
</organism>
<dbReference type="Proteomes" id="UP000274850">
    <property type="component" value="Segment"/>
</dbReference>
<evidence type="ECO:0000313" key="1">
    <source>
        <dbReference type="EMBL" id="SOB74408.1"/>
    </source>
</evidence>
<dbReference type="EMBL" id="LT907979">
    <property type="protein sequence ID" value="SOB74408.1"/>
    <property type="molecule type" value="Genomic_DNA"/>
</dbReference>
<sequence length="386" mass="44932">MKTLKGTVLSTLSYTQTQELCFRNPTAFDCDWDLWRDKAVADFDISEQFFDLVPQLPGSQRYLQIKSYHVLTPDMAVRVYPDGFIEGVYEAVTGYLKARSQDMKAFFANRLKPEQELYLIEEGRLDLIPQPPSGEEPESNTNYKPDYRGYIYSYLQEVLRRGNGDKAFINIALNADYEDTERYFPQALREGSTHPALLEIVLSSGRTDWIDQVLHRYFTLPLDFSIEKDIEYVPFWAEEFPLYNLPLYQGSWIEAREILAAAVRGSNVKVIDFFRSIFRDKLQNISDIVRENNKKGLLLQKNPEACLGIHRRFRQVPNIIPFMIEQALDLGDFLNLIRGEPGNIPNLFVSLPYLDGEDLQKLERTLRKNYPLSKRMLEEHIAWSQE</sequence>
<keyword evidence="2" id="KW-1185">Reference proteome</keyword>
<protein>
    <submittedName>
        <fullName evidence="1">Uncharacterized protein</fullName>
    </submittedName>
</protein>